<evidence type="ECO:0000313" key="2">
    <source>
        <dbReference type="Proteomes" id="UP000219452"/>
    </source>
</evidence>
<dbReference type="Proteomes" id="UP000219452">
    <property type="component" value="Unassembled WGS sequence"/>
</dbReference>
<dbReference type="EMBL" id="OCNH01000002">
    <property type="protein sequence ID" value="SOD88512.1"/>
    <property type="molecule type" value="Genomic_DNA"/>
</dbReference>
<evidence type="ECO:0000313" key="1">
    <source>
        <dbReference type="EMBL" id="SOD88512.1"/>
    </source>
</evidence>
<proteinExistence type="predicted"/>
<dbReference type="AlphaFoldDB" id="A0A286FZ96"/>
<organism evidence="1 2">
    <name type="scientific">Spirosoma fluviale</name>
    <dbReference type="NCBI Taxonomy" id="1597977"/>
    <lineage>
        <taxon>Bacteria</taxon>
        <taxon>Pseudomonadati</taxon>
        <taxon>Bacteroidota</taxon>
        <taxon>Cytophagia</taxon>
        <taxon>Cytophagales</taxon>
        <taxon>Cytophagaceae</taxon>
        <taxon>Spirosoma</taxon>
    </lineage>
</organism>
<gene>
    <name evidence="1" type="ORF">SAMN06269250_2704</name>
</gene>
<keyword evidence="2" id="KW-1185">Reference proteome</keyword>
<protein>
    <submittedName>
        <fullName evidence="1">Uncharacterized protein</fullName>
    </submittedName>
</protein>
<accession>A0A286FZ96</accession>
<name>A0A286FZ96_9BACT</name>
<sequence length="85" mass="9424">MSHLPLNVLFMLRHTPTQLLMGLGVFIASATQAQTLTADTGWLKEKLNSLVIDKDDSVTPQFDFNDCQMSMKVDAKEEGIAVKLD</sequence>
<reference evidence="2" key="1">
    <citation type="submission" date="2017-09" db="EMBL/GenBank/DDBJ databases">
        <authorList>
            <person name="Varghese N."/>
            <person name="Submissions S."/>
        </authorList>
    </citation>
    <scope>NUCLEOTIDE SEQUENCE [LARGE SCALE GENOMIC DNA]</scope>
    <source>
        <strain evidence="2">DSM 29961</strain>
    </source>
</reference>